<name>A0AA88P478_9TELE</name>
<dbReference type="EMBL" id="JAUYZG010000024">
    <property type="protein sequence ID" value="KAK2869814.1"/>
    <property type="molecule type" value="Genomic_DNA"/>
</dbReference>
<reference evidence="1" key="1">
    <citation type="submission" date="2023-08" db="EMBL/GenBank/DDBJ databases">
        <title>Chromosome-level Genome Assembly of mud carp (Cirrhinus molitorella).</title>
        <authorList>
            <person name="Liu H."/>
        </authorList>
    </citation>
    <scope>NUCLEOTIDE SEQUENCE</scope>
    <source>
        <strain evidence="1">Prfri</strain>
        <tissue evidence="1">Muscle</tissue>
    </source>
</reference>
<evidence type="ECO:0000313" key="1">
    <source>
        <dbReference type="EMBL" id="KAK2869814.1"/>
    </source>
</evidence>
<proteinExistence type="predicted"/>
<dbReference type="Proteomes" id="UP001187343">
    <property type="component" value="Unassembled WGS sequence"/>
</dbReference>
<accession>A0AA88P478</accession>
<dbReference type="AlphaFoldDB" id="A0AA88P478"/>
<sequence length="104" mass="10798">MNRYGPVEPPSCAKSELILQESVGAHALGFGFGTVLTTAGDCGNPAGWVMISDASLHNNSWKSGRLLSGCAGGRVTVSVCTLMAANPFKQAGMGQTWLRATTEP</sequence>
<keyword evidence="2" id="KW-1185">Reference proteome</keyword>
<gene>
    <name evidence="1" type="ORF">Q8A67_024206</name>
</gene>
<evidence type="ECO:0000313" key="2">
    <source>
        <dbReference type="Proteomes" id="UP001187343"/>
    </source>
</evidence>
<organism evidence="1 2">
    <name type="scientific">Cirrhinus molitorella</name>
    <name type="common">mud carp</name>
    <dbReference type="NCBI Taxonomy" id="172907"/>
    <lineage>
        <taxon>Eukaryota</taxon>
        <taxon>Metazoa</taxon>
        <taxon>Chordata</taxon>
        <taxon>Craniata</taxon>
        <taxon>Vertebrata</taxon>
        <taxon>Euteleostomi</taxon>
        <taxon>Actinopterygii</taxon>
        <taxon>Neopterygii</taxon>
        <taxon>Teleostei</taxon>
        <taxon>Ostariophysi</taxon>
        <taxon>Cypriniformes</taxon>
        <taxon>Cyprinidae</taxon>
        <taxon>Labeoninae</taxon>
        <taxon>Labeonini</taxon>
        <taxon>Cirrhinus</taxon>
    </lineage>
</organism>
<comment type="caution">
    <text evidence="1">The sequence shown here is derived from an EMBL/GenBank/DDBJ whole genome shotgun (WGS) entry which is preliminary data.</text>
</comment>
<protein>
    <submittedName>
        <fullName evidence="1">Uncharacterized protein</fullName>
    </submittedName>
</protein>